<keyword evidence="1" id="KW-0732">Signal</keyword>
<accession>A0A0A9H5Z8</accession>
<evidence type="ECO:0000256" key="1">
    <source>
        <dbReference type="SAM" id="SignalP"/>
    </source>
</evidence>
<sequence>MSRCFLNFLCVAAAALSSGFLASKFLSLFCLSICNCLMSSCSCPSPNGSNPFLKEKSVLFPVFST</sequence>
<dbReference type="AlphaFoldDB" id="A0A0A9H5Z8"/>
<protein>
    <recommendedName>
        <fullName evidence="3">Secreted protein</fullName>
    </recommendedName>
</protein>
<reference evidence="2" key="1">
    <citation type="submission" date="2014-09" db="EMBL/GenBank/DDBJ databases">
        <authorList>
            <person name="Magalhaes I.L.F."/>
            <person name="Oliveira U."/>
            <person name="Santos F.R."/>
            <person name="Vidigal T.H.D.A."/>
            <person name="Brescovit A.D."/>
            <person name="Santos A.J."/>
        </authorList>
    </citation>
    <scope>NUCLEOTIDE SEQUENCE</scope>
    <source>
        <tissue evidence="2">Shoot tissue taken approximately 20 cm above the soil surface</tissue>
    </source>
</reference>
<evidence type="ECO:0000313" key="2">
    <source>
        <dbReference type="EMBL" id="JAE32152.1"/>
    </source>
</evidence>
<name>A0A0A9H5Z8_ARUDO</name>
<feature type="chain" id="PRO_5002045181" description="Secreted protein" evidence="1">
    <location>
        <begin position="23"/>
        <end position="65"/>
    </location>
</feature>
<organism evidence="2">
    <name type="scientific">Arundo donax</name>
    <name type="common">Giant reed</name>
    <name type="synonym">Donax arundinaceus</name>
    <dbReference type="NCBI Taxonomy" id="35708"/>
    <lineage>
        <taxon>Eukaryota</taxon>
        <taxon>Viridiplantae</taxon>
        <taxon>Streptophyta</taxon>
        <taxon>Embryophyta</taxon>
        <taxon>Tracheophyta</taxon>
        <taxon>Spermatophyta</taxon>
        <taxon>Magnoliopsida</taxon>
        <taxon>Liliopsida</taxon>
        <taxon>Poales</taxon>
        <taxon>Poaceae</taxon>
        <taxon>PACMAD clade</taxon>
        <taxon>Arundinoideae</taxon>
        <taxon>Arundineae</taxon>
        <taxon>Arundo</taxon>
    </lineage>
</organism>
<proteinExistence type="predicted"/>
<dbReference type="EMBL" id="GBRH01165744">
    <property type="protein sequence ID" value="JAE32152.1"/>
    <property type="molecule type" value="Transcribed_RNA"/>
</dbReference>
<feature type="signal peptide" evidence="1">
    <location>
        <begin position="1"/>
        <end position="22"/>
    </location>
</feature>
<reference evidence="2" key="2">
    <citation type="journal article" date="2015" name="Data Brief">
        <title>Shoot transcriptome of the giant reed, Arundo donax.</title>
        <authorList>
            <person name="Barrero R.A."/>
            <person name="Guerrero F.D."/>
            <person name="Moolhuijzen P."/>
            <person name="Goolsby J.A."/>
            <person name="Tidwell J."/>
            <person name="Bellgard S.E."/>
            <person name="Bellgard M.I."/>
        </authorList>
    </citation>
    <scope>NUCLEOTIDE SEQUENCE</scope>
    <source>
        <tissue evidence="2">Shoot tissue taken approximately 20 cm above the soil surface</tissue>
    </source>
</reference>
<evidence type="ECO:0008006" key="3">
    <source>
        <dbReference type="Google" id="ProtNLM"/>
    </source>
</evidence>